<sequence length="77" mass="9400">MKKFFCDRCGKEITSREINFTATISEQYKLMIPIKKKGYFPMYETRIREIHLCQECIMEFKKWINKKRKEAGIEEEI</sequence>
<evidence type="ECO:0000313" key="2">
    <source>
        <dbReference type="Proteomes" id="UP000278031"/>
    </source>
</evidence>
<comment type="caution">
    <text evidence="1">The sequence shown here is derived from an EMBL/GenBank/DDBJ whole genome shotgun (WGS) entry which is preliminary data.</text>
</comment>
<proteinExistence type="predicted"/>
<gene>
    <name evidence="1" type="ORF">DRO04_02460</name>
</gene>
<organism evidence="1 2">
    <name type="scientific">Candidatus Iainarchaeum sp</name>
    <dbReference type="NCBI Taxonomy" id="3101447"/>
    <lineage>
        <taxon>Archaea</taxon>
        <taxon>Candidatus Iainarchaeota</taxon>
        <taxon>Candidatus Iainarchaeia</taxon>
        <taxon>Candidatus Iainarchaeales</taxon>
        <taxon>Candidatus Iainarchaeaceae</taxon>
        <taxon>Candidatus Iainarchaeum</taxon>
    </lineage>
</organism>
<dbReference type="EMBL" id="QMWP01000088">
    <property type="protein sequence ID" value="RLG70033.1"/>
    <property type="molecule type" value="Genomic_DNA"/>
</dbReference>
<reference evidence="1 2" key="1">
    <citation type="submission" date="2018-06" db="EMBL/GenBank/DDBJ databases">
        <title>Extensive metabolic versatility and redundancy in microbially diverse, dynamic hydrothermal sediments.</title>
        <authorList>
            <person name="Dombrowski N."/>
            <person name="Teske A."/>
            <person name="Baker B.J."/>
        </authorList>
    </citation>
    <scope>NUCLEOTIDE SEQUENCE [LARGE SCALE GENOMIC DNA]</scope>
    <source>
        <strain evidence="1">B51_G17</strain>
    </source>
</reference>
<dbReference type="AlphaFoldDB" id="A0A497JJC3"/>
<protein>
    <submittedName>
        <fullName evidence="1">Uncharacterized protein</fullName>
    </submittedName>
</protein>
<name>A0A497JJC3_9ARCH</name>
<evidence type="ECO:0000313" key="1">
    <source>
        <dbReference type="EMBL" id="RLG70033.1"/>
    </source>
</evidence>
<dbReference type="Proteomes" id="UP000278031">
    <property type="component" value="Unassembled WGS sequence"/>
</dbReference>
<accession>A0A497JJC3</accession>